<dbReference type="InterPro" id="IPR014858">
    <property type="entry name" value="BrxB"/>
</dbReference>
<reference evidence="1 2" key="1">
    <citation type="submission" date="2019-07" db="EMBL/GenBank/DDBJ databases">
        <authorList>
            <person name="Hibberd C M."/>
            <person name="Gehrig L. J."/>
            <person name="Chang H.-W."/>
            <person name="Venkatesh S."/>
        </authorList>
    </citation>
    <scope>NUCLEOTIDE SEQUENCE [LARGE SCALE GENOMIC DNA]</scope>
    <source>
        <strain evidence="1">Faecalibacterium_prausnitzii_JG_BgPS064</strain>
    </source>
</reference>
<dbReference type="EMBL" id="CABHMY010000100">
    <property type="protein sequence ID" value="VUX07116.1"/>
    <property type="molecule type" value="Genomic_DNA"/>
</dbReference>
<evidence type="ECO:0000313" key="1">
    <source>
        <dbReference type="EMBL" id="VUX07116.1"/>
    </source>
</evidence>
<sequence>MGDIQKRLDKVRQMIQSQDFLEGKGLSNEVNIRIFCYEPRDEMAVRHFIEQLSTDMTLGCQLRICNLYQIFLGICEGMDILDAIPDMEEEDGHDYLLEQLQSTIGVDEIVQKIQSEPFQPGEVLVLTGVGEAFPFMRIHTLLEASLFAERPVLVFYPGTFNDQQLRLFNCLKPNNYYRAFNVV</sequence>
<gene>
    <name evidence="1" type="ORF">FPPS064S07_00392</name>
</gene>
<dbReference type="AlphaFoldDB" id="A0A564TIU1"/>
<evidence type="ECO:0000313" key="2">
    <source>
        <dbReference type="Proteomes" id="UP000406184"/>
    </source>
</evidence>
<proteinExistence type="predicted"/>
<dbReference type="Pfam" id="PF08747">
    <property type="entry name" value="BrxB"/>
    <property type="match status" value="1"/>
</dbReference>
<organism evidence="1 2">
    <name type="scientific">Faecalibacterium prausnitzii</name>
    <dbReference type="NCBI Taxonomy" id="853"/>
    <lineage>
        <taxon>Bacteria</taxon>
        <taxon>Bacillati</taxon>
        <taxon>Bacillota</taxon>
        <taxon>Clostridia</taxon>
        <taxon>Eubacteriales</taxon>
        <taxon>Oscillospiraceae</taxon>
        <taxon>Faecalibacterium</taxon>
    </lineage>
</organism>
<protein>
    <recommendedName>
        <fullName evidence="3">DUF1788 domain-containing protein</fullName>
    </recommendedName>
</protein>
<name>A0A564TIU1_9FIRM</name>
<dbReference type="RefSeq" id="WP_158398935.1">
    <property type="nucleotide sequence ID" value="NZ_CABHMY010000100.1"/>
</dbReference>
<keyword evidence="2" id="KW-1185">Reference proteome</keyword>
<accession>A0A564TIU1</accession>
<evidence type="ECO:0008006" key="3">
    <source>
        <dbReference type="Google" id="ProtNLM"/>
    </source>
</evidence>
<dbReference type="Proteomes" id="UP000406184">
    <property type="component" value="Unassembled WGS sequence"/>
</dbReference>